<evidence type="ECO:0000256" key="2">
    <source>
        <dbReference type="ARBA" id="ARBA00022714"/>
    </source>
</evidence>
<dbReference type="PROSITE" id="PS51296">
    <property type="entry name" value="RIESKE"/>
    <property type="match status" value="1"/>
</dbReference>
<dbReference type="SUPFAM" id="SSF50022">
    <property type="entry name" value="ISP domain"/>
    <property type="match status" value="1"/>
</dbReference>
<keyword evidence="3" id="KW-0479">Metal-binding</keyword>
<keyword evidence="10" id="KW-1185">Reference proteome</keyword>
<gene>
    <name evidence="9" type="ORF">GCM10023167_02510</name>
</gene>
<keyword evidence="6" id="KW-0411">Iron-sulfur</keyword>
<dbReference type="PRINTS" id="PR00090">
    <property type="entry name" value="RNGDIOXGNASE"/>
</dbReference>
<evidence type="ECO:0000256" key="7">
    <source>
        <dbReference type="SAM" id="MobiDB-lite"/>
    </source>
</evidence>
<keyword evidence="2" id="KW-0001">2Fe-2S</keyword>
<keyword evidence="9" id="KW-0223">Dioxygenase</keyword>
<accession>A0ABP8J185</accession>
<dbReference type="Proteomes" id="UP001500642">
    <property type="component" value="Unassembled WGS sequence"/>
</dbReference>
<comment type="caution">
    <text evidence="9">The sequence shown here is derived from an EMBL/GenBank/DDBJ whole genome shotgun (WGS) entry which is preliminary data.</text>
</comment>
<dbReference type="SUPFAM" id="SSF55961">
    <property type="entry name" value="Bet v1-like"/>
    <property type="match status" value="1"/>
</dbReference>
<sequence>MTLDSVQHTSAAPARRAAPPSPAAEDAASLERLRTLLDRRRRWTALESPFYSDPAIFAHDIAGIFDRHWFFAASVAEIPEPGDFVTIDVGSRSIILIRDDDGGVNALRNVCRHRGARVLTEPSGSVGNLVCAYHSWTYGRDGSLIHAAAAGADFDPGCFGLRKVHSMTVAGLIFLCLAPEPPADFAAVAEIFAPFVEPHDIPRTKVAFQQEIVEEGNWKLVMENNRECYHCDGHPELACSYFTTWGLEEHEVPEHQIDTWHRSVLADHELRERCERYGIPWQVYDAPDSREAGIRMGRDALDGDGESFSATGRRLSEKLLGDLPDFRLGDGSLHLQPNSWFHLLADHVITFAAFPMSENRTLVRTTWLVADDAVDGVDYRAEDLTHVWRQTNIQDAGFVGLTQRGVTDPGYVPGPYTPTEHQVEAFVNWYTMRMQEYIR</sequence>
<evidence type="ECO:0000259" key="8">
    <source>
        <dbReference type="PROSITE" id="PS51296"/>
    </source>
</evidence>
<proteinExistence type="predicted"/>
<evidence type="ECO:0000256" key="6">
    <source>
        <dbReference type="ARBA" id="ARBA00023014"/>
    </source>
</evidence>
<keyword evidence="4" id="KW-0560">Oxidoreductase</keyword>
<dbReference type="EMBL" id="BAABGL010000002">
    <property type="protein sequence ID" value="GAA4383197.1"/>
    <property type="molecule type" value="Genomic_DNA"/>
</dbReference>
<dbReference type="PANTHER" id="PTHR43756:SF5">
    <property type="entry name" value="CHOLINE MONOOXYGENASE, CHLOROPLASTIC"/>
    <property type="match status" value="1"/>
</dbReference>
<dbReference type="CDD" id="cd08884">
    <property type="entry name" value="RHO_alpha_C_GbcA-like"/>
    <property type="match status" value="1"/>
</dbReference>
<dbReference type="InterPro" id="IPR015879">
    <property type="entry name" value="Ring_hydroxy_dOase_asu_C_dom"/>
</dbReference>
<evidence type="ECO:0000256" key="4">
    <source>
        <dbReference type="ARBA" id="ARBA00023002"/>
    </source>
</evidence>
<dbReference type="RefSeq" id="WP_137318622.1">
    <property type="nucleotide sequence ID" value="NZ_BAABGL010000002.1"/>
</dbReference>
<evidence type="ECO:0000313" key="9">
    <source>
        <dbReference type="EMBL" id="GAA4383197.1"/>
    </source>
</evidence>
<dbReference type="Gene3D" id="2.102.10.10">
    <property type="entry name" value="Rieske [2Fe-2S] iron-sulphur domain"/>
    <property type="match status" value="1"/>
</dbReference>
<dbReference type="InterPro" id="IPR017941">
    <property type="entry name" value="Rieske_2Fe-2S"/>
</dbReference>
<protein>
    <submittedName>
        <fullName evidence="9">Aromatic ring-hydroxylating dioxygenase subunit alpha</fullName>
    </submittedName>
</protein>
<reference evidence="10" key="1">
    <citation type="journal article" date="2019" name="Int. J. Syst. Evol. Microbiol.">
        <title>The Global Catalogue of Microorganisms (GCM) 10K type strain sequencing project: providing services to taxonomists for standard genome sequencing and annotation.</title>
        <authorList>
            <consortium name="The Broad Institute Genomics Platform"/>
            <consortium name="The Broad Institute Genome Sequencing Center for Infectious Disease"/>
            <person name="Wu L."/>
            <person name="Ma J."/>
        </authorList>
    </citation>
    <scope>NUCLEOTIDE SEQUENCE [LARGE SCALE GENOMIC DNA]</scope>
    <source>
        <strain evidence="10">JCM 17808</strain>
    </source>
</reference>
<dbReference type="InterPro" id="IPR036922">
    <property type="entry name" value="Rieske_2Fe-2S_sf"/>
</dbReference>
<dbReference type="Gene3D" id="3.90.380.10">
    <property type="entry name" value="Naphthalene 1,2-dioxygenase Alpha Subunit, Chain A, domain 1"/>
    <property type="match status" value="1"/>
</dbReference>
<evidence type="ECO:0000313" key="10">
    <source>
        <dbReference type="Proteomes" id="UP001500642"/>
    </source>
</evidence>
<organism evidence="9 10">
    <name type="scientific">Brevibacterium pityocampae</name>
    <dbReference type="NCBI Taxonomy" id="506594"/>
    <lineage>
        <taxon>Bacteria</taxon>
        <taxon>Bacillati</taxon>
        <taxon>Actinomycetota</taxon>
        <taxon>Actinomycetes</taxon>
        <taxon>Micrococcales</taxon>
        <taxon>Brevibacteriaceae</taxon>
        <taxon>Brevibacterium</taxon>
    </lineage>
</organism>
<comment type="cofactor">
    <cofactor evidence="1">
        <name>Fe cation</name>
        <dbReference type="ChEBI" id="CHEBI:24875"/>
    </cofactor>
</comment>
<dbReference type="PANTHER" id="PTHR43756">
    <property type="entry name" value="CHOLINE MONOOXYGENASE, CHLOROPLASTIC"/>
    <property type="match status" value="1"/>
</dbReference>
<dbReference type="CDD" id="cd03469">
    <property type="entry name" value="Rieske_RO_Alpha_N"/>
    <property type="match status" value="1"/>
</dbReference>
<dbReference type="InterPro" id="IPR001663">
    <property type="entry name" value="Rng_hydr_dOase-A"/>
</dbReference>
<name>A0ABP8J185_9MICO</name>
<evidence type="ECO:0000256" key="3">
    <source>
        <dbReference type="ARBA" id="ARBA00022723"/>
    </source>
</evidence>
<evidence type="ECO:0000256" key="5">
    <source>
        <dbReference type="ARBA" id="ARBA00023004"/>
    </source>
</evidence>
<feature type="domain" description="Rieske" evidence="8">
    <location>
        <begin position="69"/>
        <end position="175"/>
    </location>
</feature>
<dbReference type="Pfam" id="PF00848">
    <property type="entry name" value="Ring_hydroxyl_A"/>
    <property type="match status" value="1"/>
</dbReference>
<feature type="region of interest" description="Disordered" evidence="7">
    <location>
        <begin position="1"/>
        <end position="26"/>
    </location>
</feature>
<dbReference type="Pfam" id="PF00355">
    <property type="entry name" value="Rieske"/>
    <property type="match status" value="1"/>
</dbReference>
<keyword evidence="5" id="KW-0408">Iron</keyword>
<dbReference type="GO" id="GO:0051213">
    <property type="term" value="F:dioxygenase activity"/>
    <property type="evidence" value="ECO:0007669"/>
    <property type="project" value="UniProtKB-KW"/>
</dbReference>
<evidence type="ECO:0000256" key="1">
    <source>
        <dbReference type="ARBA" id="ARBA00001962"/>
    </source>
</evidence>
<feature type="compositionally biased region" description="Low complexity" evidence="7">
    <location>
        <begin position="10"/>
        <end position="26"/>
    </location>
</feature>